<dbReference type="EMBL" id="CABFNQ020000700">
    <property type="protein sequence ID" value="CAH0024706.1"/>
    <property type="molecule type" value="Genomic_DNA"/>
</dbReference>
<evidence type="ECO:0000313" key="1">
    <source>
        <dbReference type="EMBL" id="CAH0024706.1"/>
    </source>
</evidence>
<sequence>MVTLMPSPDRLNKVCYDSVDENYTRRTLFLLSTTDSLADIIGPHTKFITESGTEPIRNTDFPAGASKKREILAQLYAEAFGTAPITPERITFCRLLNGLGSHDISLMRDCIGVPKSIGGVSVGDKFYSAILNYENKDGKFPVTFEMGFDSVPNFDAHFTVYGDTKRVTIKYDSPYIRGLPTVVEVEEVTETGEVQSRQIISSEDAYASEL</sequence>
<dbReference type="OrthoDB" id="64915at2759"/>
<organism evidence="1 2">
    <name type="scientific">Clonostachys rhizophaga</name>
    <dbReference type="NCBI Taxonomy" id="160324"/>
    <lineage>
        <taxon>Eukaryota</taxon>
        <taxon>Fungi</taxon>
        <taxon>Dikarya</taxon>
        <taxon>Ascomycota</taxon>
        <taxon>Pezizomycotina</taxon>
        <taxon>Sordariomycetes</taxon>
        <taxon>Hypocreomycetidae</taxon>
        <taxon>Hypocreales</taxon>
        <taxon>Bionectriaceae</taxon>
        <taxon>Clonostachys</taxon>
    </lineage>
</organism>
<name>A0A9N9VK10_9HYPO</name>
<dbReference type="Gene3D" id="3.30.360.10">
    <property type="entry name" value="Dihydrodipicolinate Reductase, domain 2"/>
    <property type="match status" value="1"/>
</dbReference>
<gene>
    <name evidence="1" type="ORF">CRHIZ90672A_00011890</name>
</gene>
<keyword evidence="2" id="KW-1185">Reference proteome</keyword>
<proteinExistence type="predicted"/>
<accession>A0A9N9VK10</accession>
<comment type="caution">
    <text evidence="1">The sequence shown here is derived from an EMBL/GenBank/DDBJ whole genome shotgun (WGS) entry which is preliminary data.</text>
</comment>
<evidence type="ECO:0000313" key="2">
    <source>
        <dbReference type="Proteomes" id="UP000696573"/>
    </source>
</evidence>
<dbReference type="AlphaFoldDB" id="A0A9N9VK10"/>
<protein>
    <submittedName>
        <fullName evidence="1">Uncharacterized protein</fullName>
    </submittedName>
</protein>
<reference evidence="1" key="1">
    <citation type="submission" date="2021-10" db="EMBL/GenBank/DDBJ databases">
        <authorList>
            <person name="Piombo E."/>
        </authorList>
    </citation>
    <scope>NUCLEOTIDE SEQUENCE</scope>
</reference>
<dbReference type="Proteomes" id="UP000696573">
    <property type="component" value="Unassembled WGS sequence"/>
</dbReference>